<organism evidence="2 3">
    <name type="scientific">Paenibacillus wynnii</name>
    <dbReference type="NCBI Taxonomy" id="268407"/>
    <lineage>
        <taxon>Bacteria</taxon>
        <taxon>Bacillati</taxon>
        <taxon>Bacillota</taxon>
        <taxon>Bacilli</taxon>
        <taxon>Bacillales</taxon>
        <taxon>Paenibacillaceae</taxon>
        <taxon>Paenibacillus</taxon>
    </lineage>
</organism>
<dbReference type="PANTHER" id="PTHR43460">
    <property type="entry name" value="METHYLTRANSFERASE"/>
    <property type="match status" value="1"/>
</dbReference>
<dbReference type="eggNOG" id="COG2226">
    <property type="taxonomic scope" value="Bacteria"/>
</dbReference>
<dbReference type="OrthoDB" id="9795864at2"/>
<dbReference type="InterPro" id="IPR052939">
    <property type="entry name" value="23S_rRNA_MeTrnsfrase_RlmA"/>
</dbReference>
<dbReference type="Gene3D" id="3.40.50.150">
    <property type="entry name" value="Vaccinia Virus protein VP39"/>
    <property type="match status" value="1"/>
</dbReference>
<dbReference type="PANTHER" id="PTHR43460:SF1">
    <property type="entry name" value="METHYLTRANSFERASE TYPE 11 DOMAIN-CONTAINING PROTEIN"/>
    <property type="match status" value="1"/>
</dbReference>
<dbReference type="SUPFAM" id="SSF53335">
    <property type="entry name" value="S-adenosyl-L-methionine-dependent methyltransferases"/>
    <property type="match status" value="1"/>
</dbReference>
<dbReference type="CDD" id="cd02440">
    <property type="entry name" value="AdoMet_MTases"/>
    <property type="match status" value="1"/>
</dbReference>
<dbReference type="Proteomes" id="UP000029734">
    <property type="component" value="Unassembled WGS sequence"/>
</dbReference>
<keyword evidence="2" id="KW-0489">Methyltransferase</keyword>
<dbReference type="STRING" id="268407.PWYN_22710"/>
<dbReference type="RefSeq" id="WP_036656276.1">
    <property type="nucleotide sequence ID" value="NZ_JQCR01000003.1"/>
</dbReference>
<gene>
    <name evidence="2" type="ORF">PWYN_22710</name>
</gene>
<dbReference type="InterPro" id="IPR041698">
    <property type="entry name" value="Methyltransf_25"/>
</dbReference>
<dbReference type="AlphaFoldDB" id="A0A098M4D9"/>
<evidence type="ECO:0000313" key="2">
    <source>
        <dbReference type="EMBL" id="KGE17420.1"/>
    </source>
</evidence>
<reference evidence="2 3" key="2">
    <citation type="submission" date="2014-10" db="EMBL/GenBank/DDBJ databases">
        <title>Comparative genomics of the Paenibacillus odorifer group.</title>
        <authorList>
            <person name="Tsai Y.-C."/>
            <person name="Martin N."/>
            <person name="Korlach J."/>
            <person name="Wiedmann M."/>
        </authorList>
    </citation>
    <scope>NUCLEOTIDE SEQUENCE [LARGE SCALE GENOMIC DNA]</scope>
    <source>
        <strain evidence="2 3">DSM 18334</strain>
    </source>
</reference>
<dbReference type="Pfam" id="PF13649">
    <property type="entry name" value="Methyltransf_25"/>
    <property type="match status" value="1"/>
</dbReference>
<proteinExistence type="predicted"/>
<dbReference type="InterPro" id="IPR029063">
    <property type="entry name" value="SAM-dependent_MTases_sf"/>
</dbReference>
<evidence type="ECO:0000313" key="3">
    <source>
        <dbReference type="Proteomes" id="UP000029734"/>
    </source>
</evidence>
<dbReference type="GO" id="GO:0032259">
    <property type="term" value="P:methylation"/>
    <property type="evidence" value="ECO:0007669"/>
    <property type="project" value="UniProtKB-KW"/>
</dbReference>
<feature type="domain" description="Methyltransferase" evidence="1">
    <location>
        <begin position="50"/>
        <end position="135"/>
    </location>
</feature>
<keyword evidence="3" id="KW-1185">Reference proteome</keyword>
<keyword evidence="2" id="KW-0808">Transferase</keyword>
<sequence>MNELEYKNFYDKVGKINGWDFSKLQVTSEGIEWNFYEEVIRRSKSTDVLLDVGTGGGENVISIASSFHSVFGIDLSSGMMDTAKSNLDKANVSNVQFKQMSSDNLKFPIDLIDVVSCCHAPFFSNEVAKVLKNGGIFLTQQVSEADKLNLKTAFGRGQAIGVVDGTLKETYVRELNEAGFQSVESFDYNAVDYYHRPEDLLFLLKHTPIIPHFGHEDNDFQILNDFIENNRTPKGICTNSKRFLIVAIK</sequence>
<comment type="caution">
    <text evidence="2">The sequence shown here is derived from an EMBL/GenBank/DDBJ whole genome shotgun (WGS) entry which is preliminary data.</text>
</comment>
<name>A0A098M4D9_9BACL</name>
<accession>A0A098M4D9</accession>
<evidence type="ECO:0000259" key="1">
    <source>
        <dbReference type="Pfam" id="PF13649"/>
    </source>
</evidence>
<dbReference type="EMBL" id="JQCR01000003">
    <property type="protein sequence ID" value="KGE17420.1"/>
    <property type="molecule type" value="Genomic_DNA"/>
</dbReference>
<reference evidence="2 3" key="1">
    <citation type="submission" date="2014-08" db="EMBL/GenBank/DDBJ databases">
        <authorList>
            <person name="den Bakker H.C."/>
        </authorList>
    </citation>
    <scope>NUCLEOTIDE SEQUENCE [LARGE SCALE GENOMIC DNA]</scope>
    <source>
        <strain evidence="2 3">DSM 18334</strain>
    </source>
</reference>
<protein>
    <submittedName>
        <fullName evidence="2">SAM-dependent methyltransferase</fullName>
    </submittedName>
</protein>
<dbReference type="GO" id="GO:0008168">
    <property type="term" value="F:methyltransferase activity"/>
    <property type="evidence" value="ECO:0007669"/>
    <property type="project" value="UniProtKB-KW"/>
</dbReference>